<keyword evidence="1" id="KW-0812">Transmembrane</keyword>
<protein>
    <submittedName>
        <fullName evidence="2">Uncharacterized protein</fullName>
    </submittedName>
</protein>
<evidence type="ECO:0000313" key="2">
    <source>
        <dbReference type="EMBL" id="OGM10494.1"/>
    </source>
</evidence>
<evidence type="ECO:0000256" key="1">
    <source>
        <dbReference type="SAM" id="Phobius"/>
    </source>
</evidence>
<comment type="caution">
    <text evidence="2">The sequence shown here is derived from an EMBL/GenBank/DDBJ whole genome shotgun (WGS) entry which is preliminary data.</text>
</comment>
<feature type="transmembrane region" description="Helical" evidence="1">
    <location>
        <begin position="37"/>
        <end position="58"/>
    </location>
</feature>
<sequence>MKCPQCGKKLIKFKGLDKSIWWMCSPSCGFVEHRSTMILEAIGVIVFGLAIAIFFVILRSCR</sequence>
<keyword evidence="1" id="KW-0472">Membrane</keyword>
<organism evidence="2 3">
    <name type="scientific">Candidatus Woesebacteria bacterium RBG_13_36_22</name>
    <dbReference type="NCBI Taxonomy" id="1802478"/>
    <lineage>
        <taxon>Bacteria</taxon>
        <taxon>Candidatus Woeseibacteriota</taxon>
    </lineage>
</organism>
<dbReference type="Proteomes" id="UP000176939">
    <property type="component" value="Unassembled WGS sequence"/>
</dbReference>
<reference evidence="2 3" key="1">
    <citation type="journal article" date="2016" name="Nat. Commun.">
        <title>Thousands of microbial genomes shed light on interconnected biogeochemical processes in an aquifer system.</title>
        <authorList>
            <person name="Anantharaman K."/>
            <person name="Brown C.T."/>
            <person name="Hug L.A."/>
            <person name="Sharon I."/>
            <person name="Castelle C.J."/>
            <person name="Probst A.J."/>
            <person name="Thomas B.C."/>
            <person name="Singh A."/>
            <person name="Wilkins M.J."/>
            <person name="Karaoz U."/>
            <person name="Brodie E.L."/>
            <person name="Williams K.H."/>
            <person name="Hubbard S.S."/>
            <person name="Banfield J.F."/>
        </authorList>
    </citation>
    <scope>NUCLEOTIDE SEQUENCE [LARGE SCALE GENOMIC DNA]</scope>
</reference>
<dbReference type="EMBL" id="MGFQ01000007">
    <property type="protein sequence ID" value="OGM10494.1"/>
    <property type="molecule type" value="Genomic_DNA"/>
</dbReference>
<name>A0A1F7X5X3_9BACT</name>
<keyword evidence="1" id="KW-1133">Transmembrane helix</keyword>
<accession>A0A1F7X5X3</accession>
<dbReference type="AlphaFoldDB" id="A0A1F7X5X3"/>
<gene>
    <name evidence="2" type="ORF">A2Z67_02725</name>
</gene>
<proteinExistence type="predicted"/>
<evidence type="ECO:0000313" key="3">
    <source>
        <dbReference type="Proteomes" id="UP000176939"/>
    </source>
</evidence>